<protein>
    <submittedName>
        <fullName evidence="1">Uncharacterized protein</fullName>
    </submittedName>
</protein>
<dbReference type="HOGENOM" id="CLU_1803953_0_0_5"/>
<evidence type="ECO:0000313" key="2">
    <source>
        <dbReference type="Proteomes" id="UP000003947"/>
    </source>
</evidence>
<keyword evidence="2" id="KW-1185">Reference proteome</keyword>
<sequence length="143" mass="16320">MADHFKSTYYVLDPKGTVHRIKTKTIGELRTLDSFRRQCLIHGYTAKDQEQVEADIQAKIYEQIFGGDVLKHEIQNAFLEANGTLVDHDNPNSFFEAIGYSRTLRDRCKRQHKRYMEDGKLPGGGFVCNDPAPYHVDLPGFSA</sequence>
<dbReference type="AlphaFoldDB" id="I4YQE4"/>
<dbReference type="RefSeq" id="WP_009492165.1">
    <property type="nucleotide sequence ID" value="NZ_CP141050.1"/>
</dbReference>
<name>I4YQE4_9HYPH</name>
<accession>I4YQE4</accession>
<dbReference type="STRING" id="864069.MicloDRAFT_00051440"/>
<dbReference type="OrthoDB" id="8017644at2"/>
<evidence type="ECO:0000313" key="1">
    <source>
        <dbReference type="EMBL" id="EIM26186.1"/>
    </source>
</evidence>
<dbReference type="PATRIC" id="fig|864069.3.peg.5534"/>
<reference evidence="1 2" key="1">
    <citation type="submission" date="2012-02" db="EMBL/GenBank/DDBJ databases">
        <title>Improved High-Quality Draft sequence of Microvirga sp. WSM3557.</title>
        <authorList>
            <consortium name="US DOE Joint Genome Institute"/>
            <person name="Lucas S."/>
            <person name="Han J."/>
            <person name="Lapidus A."/>
            <person name="Cheng J.-F."/>
            <person name="Goodwin L."/>
            <person name="Pitluck S."/>
            <person name="Peters L."/>
            <person name="Zhang X."/>
            <person name="Detter J.C."/>
            <person name="Han C."/>
            <person name="Tapia R."/>
            <person name="Land M."/>
            <person name="Hauser L."/>
            <person name="Kyrpides N."/>
            <person name="Ivanova N."/>
            <person name="Pagani I."/>
            <person name="Brau L."/>
            <person name="Yates R."/>
            <person name="O'Hara G."/>
            <person name="Rui T."/>
            <person name="Howieson J."/>
            <person name="Reeve W."/>
            <person name="Woyke T."/>
        </authorList>
    </citation>
    <scope>NUCLEOTIDE SEQUENCE [LARGE SCALE GENOMIC DNA]</scope>
    <source>
        <strain evidence="1 2">WSM3557</strain>
    </source>
</reference>
<organism evidence="1 2">
    <name type="scientific">Microvirga lotononidis</name>
    <dbReference type="NCBI Taxonomy" id="864069"/>
    <lineage>
        <taxon>Bacteria</taxon>
        <taxon>Pseudomonadati</taxon>
        <taxon>Pseudomonadota</taxon>
        <taxon>Alphaproteobacteria</taxon>
        <taxon>Hyphomicrobiales</taxon>
        <taxon>Methylobacteriaceae</taxon>
        <taxon>Microvirga</taxon>
    </lineage>
</organism>
<dbReference type="Proteomes" id="UP000003947">
    <property type="component" value="Unassembled WGS sequence"/>
</dbReference>
<proteinExistence type="predicted"/>
<gene>
    <name evidence="1" type="ORF">MicloDRAFT_00051440</name>
</gene>
<dbReference type="EMBL" id="JH660646">
    <property type="protein sequence ID" value="EIM26186.1"/>
    <property type="molecule type" value="Genomic_DNA"/>
</dbReference>